<dbReference type="RefSeq" id="WP_132119411.1">
    <property type="nucleotide sequence ID" value="NZ_SLWS01000005.1"/>
</dbReference>
<comment type="caution">
    <text evidence="2">The sequence shown here is derived from an EMBL/GenBank/DDBJ whole genome shotgun (WGS) entry which is preliminary data.</text>
</comment>
<dbReference type="AlphaFoldDB" id="A0A4R2JHM6"/>
<evidence type="ECO:0000313" key="3">
    <source>
        <dbReference type="Proteomes" id="UP000295680"/>
    </source>
</evidence>
<keyword evidence="1" id="KW-0472">Membrane</keyword>
<keyword evidence="3" id="KW-1185">Reference proteome</keyword>
<evidence type="ECO:0000313" key="2">
    <source>
        <dbReference type="EMBL" id="TCO58574.1"/>
    </source>
</evidence>
<keyword evidence="1" id="KW-1133">Transmembrane helix</keyword>
<dbReference type="EMBL" id="SLWS01000005">
    <property type="protein sequence ID" value="TCO58574.1"/>
    <property type="molecule type" value="Genomic_DNA"/>
</dbReference>
<protein>
    <submittedName>
        <fullName evidence="2">Uncharacterized protein</fullName>
    </submittedName>
</protein>
<dbReference type="Proteomes" id="UP000295680">
    <property type="component" value="Unassembled WGS sequence"/>
</dbReference>
<feature type="transmembrane region" description="Helical" evidence="1">
    <location>
        <begin position="72"/>
        <end position="90"/>
    </location>
</feature>
<name>A0A4R2JHM6_9PSEU</name>
<accession>A0A4R2JHM6</accession>
<gene>
    <name evidence="2" type="ORF">EV192_105645</name>
</gene>
<keyword evidence="1" id="KW-0812">Transmembrane</keyword>
<sequence length="129" mass="13676">MRGRDWAYLVWLVVCSLFLAAFEVLYLPLRFDGYLLPMLWGGFPFPITAVVALLTVPMFVRRAGQLSPSLAIAGAPLAAWLLIVLVSAFSGPGGDIVLIPDWRALLLLGGGSLAGAVALGGVIGRAARR</sequence>
<feature type="transmembrane region" description="Helical" evidence="1">
    <location>
        <begin position="7"/>
        <end position="27"/>
    </location>
</feature>
<proteinExistence type="predicted"/>
<organism evidence="2 3">
    <name type="scientific">Actinocrispum wychmicini</name>
    <dbReference type="NCBI Taxonomy" id="1213861"/>
    <lineage>
        <taxon>Bacteria</taxon>
        <taxon>Bacillati</taxon>
        <taxon>Actinomycetota</taxon>
        <taxon>Actinomycetes</taxon>
        <taxon>Pseudonocardiales</taxon>
        <taxon>Pseudonocardiaceae</taxon>
        <taxon>Actinocrispum</taxon>
    </lineage>
</organism>
<feature type="transmembrane region" description="Helical" evidence="1">
    <location>
        <begin position="102"/>
        <end position="123"/>
    </location>
</feature>
<dbReference type="OrthoDB" id="3699727at2"/>
<evidence type="ECO:0000256" key="1">
    <source>
        <dbReference type="SAM" id="Phobius"/>
    </source>
</evidence>
<feature type="transmembrane region" description="Helical" evidence="1">
    <location>
        <begin position="39"/>
        <end position="60"/>
    </location>
</feature>
<reference evidence="2 3" key="1">
    <citation type="submission" date="2019-03" db="EMBL/GenBank/DDBJ databases">
        <title>Genomic Encyclopedia of Type Strains, Phase IV (KMG-IV): sequencing the most valuable type-strain genomes for metagenomic binning, comparative biology and taxonomic classification.</title>
        <authorList>
            <person name="Goeker M."/>
        </authorList>
    </citation>
    <scope>NUCLEOTIDE SEQUENCE [LARGE SCALE GENOMIC DNA]</scope>
    <source>
        <strain evidence="2 3">DSM 45934</strain>
    </source>
</reference>